<dbReference type="HOGENOM" id="CLU_2307775_0_0_1"/>
<dbReference type="GeneID" id="18812911"/>
<dbReference type="AlphaFoldDB" id="F8P8K1"/>
<dbReference type="RefSeq" id="XP_007322723.1">
    <property type="nucleotide sequence ID" value="XM_007322661.1"/>
</dbReference>
<reference evidence="1" key="1">
    <citation type="submission" date="2011-04" db="EMBL/GenBank/DDBJ databases">
        <title>Evolution of plant cell wall degrading machinery underlies the functional diversity of forest fungi.</title>
        <authorList>
            <consortium name="US DOE Joint Genome Institute (JGI-PGF)"/>
            <person name="Eastwood D.C."/>
            <person name="Floudas D."/>
            <person name="Binder M."/>
            <person name="Majcherczyk A."/>
            <person name="Schneider P."/>
            <person name="Aerts A."/>
            <person name="Asiegbu F.O."/>
            <person name="Baker S.E."/>
            <person name="Barry K."/>
            <person name="Bendiksby M."/>
            <person name="Blumentritt M."/>
            <person name="Coutinho P.M."/>
            <person name="Cullen D."/>
            <person name="Cullen D."/>
            <person name="Gathman A."/>
            <person name="Goodell B."/>
            <person name="Henrissat B."/>
            <person name="Ihrmark K."/>
            <person name="Kauserud H."/>
            <person name="Kohler A."/>
            <person name="LaButti K."/>
            <person name="Lapidus A."/>
            <person name="Lavin J.L."/>
            <person name="Lee Y.-H."/>
            <person name="Lindquist E."/>
            <person name="Lilly W."/>
            <person name="Lucas S."/>
            <person name="Morin E."/>
            <person name="Murat C."/>
            <person name="Oguiza J.A."/>
            <person name="Park J."/>
            <person name="Pisabarro A.G."/>
            <person name="Riley R."/>
            <person name="Rosling A."/>
            <person name="Salamov A."/>
            <person name="Schmidt O."/>
            <person name="Schmutz J."/>
            <person name="Skrede I."/>
            <person name="Stenlid J."/>
            <person name="Wiebenga A."/>
            <person name="Xie X."/>
            <person name="Kues U."/>
            <person name="Hibbett D.S."/>
            <person name="Hoffmeister D."/>
            <person name="Hogberg N."/>
            <person name="Martin F."/>
            <person name="Grigoriev I.V."/>
            <person name="Watkinson S.C."/>
        </authorList>
    </citation>
    <scope>NUCLEOTIDE SEQUENCE</scope>
    <source>
        <strain evidence="1">S7.9</strain>
    </source>
</reference>
<dbReference type="EMBL" id="GL945440">
    <property type="protein sequence ID" value="EGO20757.1"/>
    <property type="molecule type" value="Genomic_DNA"/>
</dbReference>
<dbReference type="KEGG" id="sla:SERLADRAFT_411028"/>
<sequence length="121" mass="13511">MQANLKAAMQHGSGHFFSVVGGNIQAFARQRNSRIGGESHLIKGFAGTAVEMEGCDPAAFNVEELVRHHKLQERKTLTTDVILEDLDFQGLAAVSAFHFLDVLIQFVHGLADEMQWQWENF</sequence>
<proteinExistence type="predicted"/>
<dbReference type="OrthoDB" id="3266963at2759"/>
<protein>
    <submittedName>
        <fullName evidence="1">Uncharacterized protein</fullName>
    </submittedName>
</protein>
<accession>F8P8K1</accession>
<organism>
    <name type="scientific">Serpula lacrymans var. lacrymans (strain S7.9)</name>
    <name type="common">Dry rot fungus</name>
    <dbReference type="NCBI Taxonomy" id="578457"/>
    <lineage>
        <taxon>Eukaryota</taxon>
        <taxon>Fungi</taxon>
        <taxon>Dikarya</taxon>
        <taxon>Basidiomycota</taxon>
        <taxon>Agaricomycotina</taxon>
        <taxon>Agaricomycetes</taxon>
        <taxon>Agaricomycetidae</taxon>
        <taxon>Boletales</taxon>
        <taxon>Coniophorineae</taxon>
        <taxon>Serpulaceae</taxon>
        <taxon>Serpula</taxon>
    </lineage>
</organism>
<gene>
    <name evidence="1" type="ORF">SERLADRAFT_411028</name>
</gene>
<dbReference type="Proteomes" id="UP000008064">
    <property type="component" value="Unassembled WGS sequence"/>
</dbReference>
<name>F8P8K1_SERL9</name>
<evidence type="ECO:0000313" key="1">
    <source>
        <dbReference type="EMBL" id="EGO20757.1"/>
    </source>
</evidence>